<keyword evidence="3" id="KW-0645">Protease</keyword>
<accession>A0A543HVN3</accession>
<protein>
    <submittedName>
        <fullName evidence="3">Serine aminopeptidase S33 family</fullName>
    </submittedName>
</protein>
<evidence type="ECO:0000313" key="3">
    <source>
        <dbReference type="EMBL" id="TQM62354.1"/>
    </source>
</evidence>
<dbReference type="Pfam" id="PF12146">
    <property type="entry name" value="Hydrolase_4"/>
    <property type="match status" value="1"/>
</dbReference>
<evidence type="ECO:0000256" key="1">
    <source>
        <dbReference type="SAM" id="MobiDB-lite"/>
    </source>
</evidence>
<organism evidence="3 4">
    <name type="scientific">Humibacillus xanthopallidus</name>
    <dbReference type="NCBI Taxonomy" id="412689"/>
    <lineage>
        <taxon>Bacteria</taxon>
        <taxon>Bacillati</taxon>
        <taxon>Actinomycetota</taxon>
        <taxon>Actinomycetes</taxon>
        <taxon>Micrococcales</taxon>
        <taxon>Intrasporangiaceae</taxon>
        <taxon>Humibacillus</taxon>
    </lineage>
</organism>
<evidence type="ECO:0000259" key="2">
    <source>
        <dbReference type="Pfam" id="PF12146"/>
    </source>
</evidence>
<evidence type="ECO:0000313" key="4">
    <source>
        <dbReference type="Proteomes" id="UP000316747"/>
    </source>
</evidence>
<keyword evidence="4" id="KW-1185">Reference proteome</keyword>
<reference evidence="3 4" key="1">
    <citation type="submission" date="2019-06" db="EMBL/GenBank/DDBJ databases">
        <title>Genome sequencing of plant associated microbes to promote plant fitness in Sorghum bicolor and Oryza sativa.</title>
        <authorList>
            <person name="Coleman-Derr D."/>
        </authorList>
    </citation>
    <scope>NUCLEOTIDE SEQUENCE [LARGE SCALE GENOMIC DNA]</scope>
    <source>
        <strain evidence="3 4">KV-663</strain>
    </source>
</reference>
<keyword evidence="3" id="KW-0031">Aminopeptidase</keyword>
<comment type="caution">
    <text evidence="3">The sequence shown here is derived from an EMBL/GenBank/DDBJ whole genome shotgun (WGS) entry which is preliminary data.</text>
</comment>
<sequence>MAPSSTKKRTIDRLIVRQGRALAERIAPALAARLVHRSWFRLPVTAASSRQAGASAPSIEELLGSPFEVALHGRRIRGWSWGAGPVVYLVHGWGGSLEQLTPLVTPLTRQGLQVVAFDGLSHGRSDPGAHGPRSSDAVELGRSLDAVAARFGPARAVVAHSLGGLSTLLALRDGWLGTERLVLVAPVSGVPGVVERLRAELGFGDRVERRLVALAERRTGYAVDDLELVGLAGAIERPRLLVVHDLMDREAPHAASVRLVGEWAGAELYSTAGLGHRRVLADPAVAGAVVRFVDREPVEPSLHAGEPRAPWPLGSADAPAAQVA</sequence>
<dbReference type="RefSeq" id="WP_141844458.1">
    <property type="nucleotide sequence ID" value="NZ_VFPM01000002.1"/>
</dbReference>
<dbReference type="InterPro" id="IPR022742">
    <property type="entry name" value="Hydrolase_4"/>
</dbReference>
<dbReference type="Proteomes" id="UP000316747">
    <property type="component" value="Unassembled WGS sequence"/>
</dbReference>
<gene>
    <name evidence="3" type="ORF">FBY41_2385</name>
</gene>
<dbReference type="AlphaFoldDB" id="A0A543HVN3"/>
<dbReference type="GO" id="GO:0004177">
    <property type="term" value="F:aminopeptidase activity"/>
    <property type="evidence" value="ECO:0007669"/>
    <property type="project" value="UniProtKB-KW"/>
</dbReference>
<dbReference type="OrthoDB" id="9785847at2"/>
<keyword evidence="3" id="KW-0378">Hydrolase</keyword>
<proteinExistence type="predicted"/>
<feature type="region of interest" description="Disordered" evidence="1">
    <location>
        <begin position="300"/>
        <end position="324"/>
    </location>
</feature>
<dbReference type="SUPFAM" id="SSF53474">
    <property type="entry name" value="alpha/beta-Hydrolases"/>
    <property type="match status" value="1"/>
</dbReference>
<feature type="domain" description="Serine aminopeptidase S33" evidence="2">
    <location>
        <begin position="86"/>
        <end position="191"/>
    </location>
</feature>
<dbReference type="Gene3D" id="3.40.50.1820">
    <property type="entry name" value="alpha/beta hydrolase"/>
    <property type="match status" value="1"/>
</dbReference>
<dbReference type="EMBL" id="VFPM01000002">
    <property type="protein sequence ID" value="TQM62354.1"/>
    <property type="molecule type" value="Genomic_DNA"/>
</dbReference>
<name>A0A543HVN3_9MICO</name>
<dbReference type="InterPro" id="IPR029058">
    <property type="entry name" value="AB_hydrolase_fold"/>
</dbReference>